<keyword evidence="1" id="KW-0812">Transmembrane</keyword>
<feature type="transmembrane region" description="Helical" evidence="1">
    <location>
        <begin position="28"/>
        <end position="54"/>
    </location>
</feature>
<feature type="transmembrane region" description="Helical" evidence="1">
    <location>
        <begin position="187"/>
        <end position="202"/>
    </location>
</feature>
<name>A0A2N5XK25_9HYPH</name>
<evidence type="ECO:0000256" key="1">
    <source>
        <dbReference type="SAM" id="Phobius"/>
    </source>
</evidence>
<feature type="transmembrane region" description="Helical" evidence="1">
    <location>
        <begin position="379"/>
        <end position="399"/>
    </location>
</feature>
<protein>
    <recommendedName>
        <fullName evidence="4">O-antigen ligase domain-containing protein</fullName>
    </recommendedName>
</protein>
<dbReference type="Proteomes" id="UP000234881">
    <property type="component" value="Unassembled WGS sequence"/>
</dbReference>
<feature type="transmembrane region" description="Helical" evidence="1">
    <location>
        <begin position="96"/>
        <end position="114"/>
    </location>
</feature>
<sequence length="433" mass="49152">MDNISIDKFGSASGKLESDQLQVAKLSIWLILATYHKLEFTIIICFVVIFFRIIKSGKIDTRGFKMTWPILLLCVLGLFGAIFSDDFEFRNYIRDFFYTIKVPFLVVATAIFIDRKTSTQTILSAILIAGFVVSLSYIARYQLWVDADTPRRLIQIQVGRGYLLAVYAIPLALFAARYDSGVLNHKLFRLLVAVITAYGIYLSTSRSLPLFLLFFGGIWLLYELKISFQPIFIIYIVFIALFSLPPVRDMTSEWLAASDYKFVLTNGNEIFAKNFDSLQSIREGFRSYEASKAWSEFQEFSTISQLFGKGFGHLTDLGVQISLGVTATEQEGLMAVPTTHISAMAALLKFGWFGFLLYFSSVIPFLYSKKVDKGDRILLILNNFSCVIIVYVIFLFQGLFSKLEILNTAVVIASMTTLHLQTQYRLKQKNKSV</sequence>
<dbReference type="AlphaFoldDB" id="A0A2N5XK25"/>
<evidence type="ECO:0000313" key="2">
    <source>
        <dbReference type="EMBL" id="PLW74852.1"/>
    </source>
</evidence>
<feature type="transmembrane region" description="Helical" evidence="1">
    <location>
        <begin position="121"/>
        <end position="139"/>
    </location>
</feature>
<feature type="transmembrane region" description="Helical" evidence="1">
    <location>
        <begin position="341"/>
        <end position="367"/>
    </location>
</feature>
<comment type="caution">
    <text evidence="2">The sequence shown here is derived from an EMBL/GenBank/DDBJ whole genome shotgun (WGS) entry which is preliminary data.</text>
</comment>
<dbReference type="EMBL" id="PKUQ01000055">
    <property type="protein sequence ID" value="PLW74852.1"/>
    <property type="molecule type" value="Genomic_DNA"/>
</dbReference>
<dbReference type="OrthoDB" id="787277at2"/>
<evidence type="ECO:0000313" key="3">
    <source>
        <dbReference type="Proteomes" id="UP000234881"/>
    </source>
</evidence>
<feature type="transmembrane region" description="Helical" evidence="1">
    <location>
        <begin position="159"/>
        <end position="175"/>
    </location>
</feature>
<gene>
    <name evidence="2" type="ORF">C0081_21255</name>
</gene>
<evidence type="ECO:0008006" key="4">
    <source>
        <dbReference type="Google" id="ProtNLM"/>
    </source>
</evidence>
<reference evidence="2 3" key="1">
    <citation type="submission" date="2018-01" db="EMBL/GenBank/DDBJ databases">
        <title>The draft genome sequence of Cohaesibacter sp. H1304.</title>
        <authorList>
            <person name="Wang N.-N."/>
            <person name="Du Z.-J."/>
        </authorList>
    </citation>
    <scope>NUCLEOTIDE SEQUENCE [LARGE SCALE GENOMIC DNA]</scope>
    <source>
        <strain evidence="2 3">H1304</strain>
    </source>
</reference>
<accession>A0A2N5XK25</accession>
<keyword evidence="1" id="KW-1133">Transmembrane helix</keyword>
<keyword evidence="3" id="KW-1185">Reference proteome</keyword>
<keyword evidence="1" id="KW-0472">Membrane</keyword>
<feature type="transmembrane region" description="Helical" evidence="1">
    <location>
        <begin position="66"/>
        <end position="84"/>
    </location>
</feature>
<proteinExistence type="predicted"/>
<organism evidence="2 3">
    <name type="scientific">Cohaesibacter celericrescens</name>
    <dbReference type="NCBI Taxonomy" id="2067669"/>
    <lineage>
        <taxon>Bacteria</taxon>
        <taxon>Pseudomonadati</taxon>
        <taxon>Pseudomonadota</taxon>
        <taxon>Alphaproteobacteria</taxon>
        <taxon>Hyphomicrobiales</taxon>
        <taxon>Cohaesibacteraceae</taxon>
    </lineage>
</organism>
<dbReference type="RefSeq" id="WP_101535750.1">
    <property type="nucleotide sequence ID" value="NZ_JBFHIU010000053.1"/>
</dbReference>